<accession>A0A0P9U3G9</accession>
<dbReference type="GO" id="GO:0042834">
    <property type="term" value="F:peptidoglycan binding"/>
    <property type="evidence" value="ECO:0007669"/>
    <property type="project" value="InterPro"/>
</dbReference>
<dbReference type="GO" id="GO:0032506">
    <property type="term" value="P:cytokinetic process"/>
    <property type="evidence" value="ECO:0007669"/>
    <property type="project" value="TreeGrafter"/>
</dbReference>
<dbReference type="Proteomes" id="UP000050265">
    <property type="component" value="Unassembled WGS sequence"/>
</dbReference>
<dbReference type="PROSITE" id="PS51257">
    <property type="entry name" value="PROKAR_LIPOPROTEIN"/>
    <property type="match status" value="1"/>
</dbReference>
<feature type="domain" description="SPOR" evidence="2">
    <location>
        <begin position="118"/>
        <end position="193"/>
    </location>
</feature>
<dbReference type="PANTHER" id="PTHR38687:SF1">
    <property type="entry name" value="CELL DIVISION PROTEIN DEDD"/>
    <property type="match status" value="1"/>
</dbReference>
<organism evidence="3 4">
    <name type="scientific">Pseudomonas amygdali pv. lachrymans</name>
    <name type="common">Pseudomonas syringae pv. lachrymans</name>
    <dbReference type="NCBI Taxonomy" id="53707"/>
    <lineage>
        <taxon>Bacteria</taxon>
        <taxon>Pseudomonadati</taxon>
        <taxon>Pseudomonadota</taxon>
        <taxon>Gammaproteobacteria</taxon>
        <taxon>Pseudomonadales</taxon>
        <taxon>Pseudomonadaceae</taxon>
        <taxon>Pseudomonas</taxon>
        <taxon>Pseudomonas amygdali</taxon>
    </lineage>
</organism>
<dbReference type="InterPro" id="IPR007730">
    <property type="entry name" value="SPOR-like_dom"/>
</dbReference>
<dbReference type="AlphaFoldDB" id="A0A0P9U3G9"/>
<dbReference type="GO" id="GO:0032153">
    <property type="term" value="C:cell division site"/>
    <property type="evidence" value="ECO:0007669"/>
    <property type="project" value="TreeGrafter"/>
</dbReference>
<feature type="signal peptide" evidence="1">
    <location>
        <begin position="1"/>
        <end position="23"/>
    </location>
</feature>
<reference evidence="3 4" key="1">
    <citation type="submission" date="2015-09" db="EMBL/GenBank/DDBJ databases">
        <title>Genome announcement of multiple Pseudomonas syringae strains.</title>
        <authorList>
            <person name="Thakur S."/>
            <person name="Wang P.W."/>
            <person name="Gong Y."/>
            <person name="Weir B.S."/>
            <person name="Guttman D.S."/>
        </authorList>
    </citation>
    <scope>NUCLEOTIDE SEQUENCE [LARGE SCALE GENOMIC DNA]</scope>
    <source>
        <strain evidence="3 4">ICMP3507</strain>
    </source>
</reference>
<gene>
    <name evidence="3" type="ORF">ALO35_200015</name>
</gene>
<dbReference type="InterPro" id="IPR052521">
    <property type="entry name" value="Cell_div_SPOR-domain"/>
</dbReference>
<proteinExistence type="predicted"/>
<sequence length="202" mass="22655">MKKTAFLLVALVVLISGCGPSIEEVGEQTKLSMQEKLNSDENLKKYDLKVRGVTAIHESGNKYKGMADVEAEGESHQVTIDIIADSKNIYWEAKPMAFAFVLRLKPKALEPAPIASSQDRRVIWSVQVASLSSEPKALQMMDSLRRAGYVVYQTQADNINRIFVGPISGREEADRIRHKLDRDHQLKGFVVRYLSQPIIVTQ</sequence>
<dbReference type="Pfam" id="PF05036">
    <property type="entry name" value="SPOR"/>
    <property type="match status" value="1"/>
</dbReference>
<dbReference type="Gene3D" id="3.30.70.1070">
    <property type="entry name" value="Sporulation related repeat"/>
    <property type="match status" value="1"/>
</dbReference>
<dbReference type="GO" id="GO:0030428">
    <property type="term" value="C:cell septum"/>
    <property type="evidence" value="ECO:0007669"/>
    <property type="project" value="TreeGrafter"/>
</dbReference>
<protein>
    <recommendedName>
        <fullName evidence="2">SPOR domain-containing protein</fullName>
    </recommendedName>
</protein>
<feature type="chain" id="PRO_5006169487" description="SPOR domain-containing protein" evidence="1">
    <location>
        <begin position="24"/>
        <end position="202"/>
    </location>
</feature>
<keyword evidence="1" id="KW-0732">Signal</keyword>
<dbReference type="PROSITE" id="PS51724">
    <property type="entry name" value="SPOR"/>
    <property type="match status" value="1"/>
</dbReference>
<evidence type="ECO:0000313" key="3">
    <source>
        <dbReference type="EMBL" id="KPX65177.1"/>
    </source>
</evidence>
<comment type="caution">
    <text evidence="3">The sequence shown here is derived from an EMBL/GenBank/DDBJ whole genome shotgun (WGS) entry which is preliminary data.</text>
</comment>
<evidence type="ECO:0000259" key="2">
    <source>
        <dbReference type="PROSITE" id="PS51724"/>
    </source>
</evidence>
<evidence type="ECO:0000313" key="4">
    <source>
        <dbReference type="Proteomes" id="UP000050265"/>
    </source>
</evidence>
<dbReference type="EMBL" id="LJQP01000300">
    <property type="protein sequence ID" value="KPX65177.1"/>
    <property type="molecule type" value="Genomic_DNA"/>
</dbReference>
<evidence type="ECO:0000256" key="1">
    <source>
        <dbReference type="SAM" id="SignalP"/>
    </source>
</evidence>
<dbReference type="PATRIC" id="fig|53707.9.peg.4810"/>
<name>A0A0P9U3G9_PSEAV</name>
<dbReference type="InterPro" id="IPR036680">
    <property type="entry name" value="SPOR-like_sf"/>
</dbReference>
<dbReference type="SUPFAM" id="SSF110997">
    <property type="entry name" value="Sporulation related repeat"/>
    <property type="match status" value="1"/>
</dbReference>
<dbReference type="PANTHER" id="PTHR38687">
    <property type="entry name" value="CELL DIVISION PROTEIN DEDD-RELATED"/>
    <property type="match status" value="1"/>
</dbReference>